<evidence type="ECO:0000313" key="2">
    <source>
        <dbReference type="Proteomes" id="UP000614272"/>
    </source>
</evidence>
<reference evidence="2" key="1">
    <citation type="journal article" date="2019" name="Int. J. Syst. Evol. Microbiol.">
        <title>The Global Catalogue of Microorganisms (GCM) 10K type strain sequencing project: providing services to taxonomists for standard genome sequencing and annotation.</title>
        <authorList>
            <consortium name="The Broad Institute Genomics Platform"/>
            <consortium name="The Broad Institute Genome Sequencing Center for Infectious Disease"/>
            <person name="Wu L."/>
            <person name="Ma J."/>
        </authorList>
    </citation>
    <scope>NUCLEOTIDE SEQUENCE [LARGE SCALE GENOMIC DNA]</scope>
    <source>
        <strain evidence="2">CGMCC 1.12923</strain>
    </source>
</reference>
<evidence type="ECO:0000313" key="1">
    <source>
        <dbReference type="EMBL" id="GGD55505.1"/>
    </source>
</evidence>
<name>A0ABQ1R6B3_9ALTE</name>
<protein>
    <recommendedName>
        <fullName evidence="3">SPOR domain-containing protein</fullName>
    </recommendedName>
</protein>
<gene>
    <name evidence="1" type="ORF">GCM10011357_08910</name>
</gene>
<sequence>MLSACSSYFQNAENTDDNQSDEAISEQQIQQIVEEWRETRPAIRRLSELESDFMLVLSEIEKLSVIPDAPRDYAVKQELEIVEAEQRQLFSSDDSESADVVDDQPAMGVADQPAMNVVNQPAMDSAPLQQTADNQPSESETLQRQRYAVHIALFLQENTAHVGWKVLNRRYEALFSGLQPLLEKIEHPEQRLYSLRVGPFFEAEQADHFCSVLKRRKYKCKLTAYIGTPIS</sequence>
<dbReference type="InterPro" id="IPR036680">
    <property type="entry name" value="SPOR-like_sf"/>
</dbReference>
<evidence type="ECO:0008006" key="3">
    <source>
        <dbReference type="Google" id="ProtNLM"/>
    </source>
</evidence>
<dbReference type="Gene3D" id="3.30.70.1070">
    <property type="entry name" value="Sporulation related repeat"/>
    <property type="match status" value="1"/>
</dbReference>
<comment type="caution">
    <text evidence="1">The sequence shown here is derived from an EMBL/GenBank/DDBJ whole genome shotgun (WGS) entry which is preliminary data.</text>
</comment>
<proteinExistence type="predicted"/>
<accession>A0ABQ1R6B3</accession>
<keyword evidence="2" id="KW-1185">Reference proteome</keyword>
<dbReference type="EMBL" id="BMGJ01000002">
    <property type="protein sequence ID" value="GGD55505.1"/>
    <property type="molecule type" value="Genomic_DNA"/>
</dbReference>
<organism evidence="1 2">
    <name type="scientific">Lacimicrobium alkaliphilum</name>
    <dbReference type="NCBI Taxonomy" id="1526571"/>
    <lineage>
        <taxon>Bacteria</taxon>
        <taxon>Pseudomonadati</taxon>
        <taxon>Pseudomonadota</taxon>
        <taxon>Gammaproteobacteria</taxon>
        <taxon>Alteromonadales</taxon>
        <taxon>Alteromonadaceae</taxon>
        <taxon>Lacimicrobium</taxon>
    </lineage>
</organism>
<dbReference type="Proteomes" id="UP000614272">
    <property type="component" value="Unassembled WGS sequence"/>
</dbReference>